<dbReference type="AlphaFoldDB" id="A0A6L2NRT6"/>
<sequence length="721" mass="82913">MVKIHTDLNVADILTKGFDAGRFQYLVSREAHCVYKQSRIDRRTCYIKQKCVNSRSSRKFKRGRDIRIPQSGGPPKKVGDETVYKELGDRMERAATTASSLEAEQDSVSRQYLVSTARHILILLGKVNTAGLKKIAAASTLEEGKMKITATIDRRIKTITEASIRRHLKLEDSDGITTLPNAKIFEQLALMGVEKLEHKVKTSQHRRRARVVLSDDEEDLEDPSKQGRKIAKIDENPLFHWDAEIAKQLQEAIAKADSAHDIDWNDPAEGYKQSHFKGIIYEDIRFIFERVWDQIHAFVPMDSEIEKEVMKKSGFVLQQKKFVEEVSEKKDDSGSKPVGGSIKKIVAKKKIGAKLDEESAKRQKLKHVTEEEATTESEKEKEELRLSLKIIHNDDSEVNYEPLSKKFPIVSWKYQLLEKMEAKDMKVCKLTRADGSSSYHENIQAFLRRLDRQDLNDLYSLVQERVHTLFMDGALMEINMLVEMKYPLIKKLLEKMLNLQLEAEEESTMTFKLIKFIKSLLEEHKFQAIDLYLSSSVEVLLDCYQGHVLSFTHKITKVRLGFMTLNLDDMLEAGHGGRWWCHDHEINLKVTYTFALWICAKVSVSVLVMDEGTIKSVSQLPKERLLMVLARDVCVDVRKVGEYRRMSRELRESVRRLSACISELRLLGDCGDGYETVRLFKRLGLKNMEKGIRLCLMMKETHVKIIEKGNFIMKLRDGGVV</sequence>
<accession>A0A6L2NRT6</accession>
<evidence type="ECO:0000313" key="1">
    <source>
        <dbReference type="EMBL" id="GEU88820.1"/>
    </source>
</evidence>
<name>A0A6L2NRT6_TANCI</name>
<protein>
    <submittedName>
        <fullName evidence="1">Uncharacterized protein</fullName>
    </submittedName>
</protein>
<comment type="caution">
    <text evidence="1">The sequence shown here is derived from an EMBL/GenBank/DDBJ whole genome shotgun (WGS) entry which is preliminary data.</text>
</comment>
<reference evidence="1" key="1">
    <citation type="journal article" date="2019" name="Sci. Rep.">
        <title>Draft genome of Tanacetum cinerariifolium, the natural source of mosquito coil.</title>
        <authorList>
            <person name="Yamashiro T."/>
            <person name="Shiraishi A."/>
            <person name="Satake H."/>
            <person name="Nakayama K."/>
        </authorList>
    </citation>
    <scope>NUCLEOTIDE SEQUENCE</scope>
</reference>
<organism evidence="1">
    <name type="scientific">Tanacetum cinerariifolium</name>
    <name type="common">Dalmatian daisy</name>
    <name type="synonym">Chrysanthemum cinerariifolium</name>
    <dbReference type="NCBI Taxonomy" id="118510"/>
    <lineage>
        <taxon>Eukaryota</taxon>
        <taxon>Viridiplantae</taxon>
        <taxon>Streptophyta</taxon>
        <taxon>Embryophyta</taxon>
        <taxon>Tracheophyta</taxon>
        <taxon>Spermatophyta</taxon>
        <taxon>Magnoliopsida</taxon>
        <taxon>eudicotyledons</taxon>
        <taxon>Gunneridae</taxon>
        <taxon>Pentapetalae</taxon>
        <taxon>asterids</taxon>
        <taxon>campanulids</taxon>
        <taxon>Asterales</taxon>
        <taxon>Asteraceae</taxon>
        <taxon>Asteroideae</taxon>
        <taxon>Anthemideae</taxon>
        <taxon>Anthemidinae</taxon>
        <taxon>Tanacetum</taxon>
    </lineage>
</organism>
<dbReference type="EMBL" id="BKCJ010009831">
    <property type="protein sequence ID" value="GEU88820.1"/>
    <property type="molecule type" value="Genomic_DNA"/>
</dbReference>
<gene>
    <name evidence="1" type="ORF">Tci_060798</name>
</gene>
<proteinExistence type="predicted"/>